<accession>A0A0K1DCR2</accession>
<organismHost>
    <name type="scientific">Equus caballus</name>
    <name type="common">Horse</name>
    <dbReference type="NCBI Taxonomy" id="9796"/>
</organismHost>
<evidence type="ECO:0000313" key="1">
    <source>
        <dbReference type="EMBL" id="AKT26024.1"/>
    </source>
</evidence>
<proteinExistence type="predicted"/>
<dbReference type="GeneID" id="25395985"/>
<dbReference type="RefSeq" id="YP_009162348.1">
    <property type="nucleotide sequence ID" value="NC_027705.1"/>
</dbReference>
<keyword evidence="2" id="KW-1185">Reference proteome</keyword>
<protein>
    <submittedName>
        <fullName evidence="1">Uncharacterized protein</fullName>
    </submittedName>
</protein>
<sequence length="101" mass="11371">MHPFLGLPWDASPGRESVWLDLLLLPPVLARLLPSSRPPSGGRFSEGWVSFDAKPDASVTAHVSLRRFCFASFFFLTADCYGLCRSHRSERLHHDRVQPPP</sequence>
<dbReference type="EMBL" id="KT160425">
    <property type="protein sequence ID" value="AKT26024.1"/>
    <property type="molecule type" value="Genomic_DNA"/>
</dbReference>
<reference evidence="1 2" key="1">
    <citation type="journal article" date="2015" name="Vet. Microbiol.">
        <title>Characterisation of the Equine adenovirus 2 genome.</title>
        <authorList>
            <person name="Giles C."/>
            <person name="Vanniasinkam T."/>
            <person name="Barton M."/>
            <person name="Mahony T.J."/>
        </authorList>
    </citation>
    <scope>NUCLEOTIDE SEQUENCE [LARGE SCALE GENOMIC DNA]</scope>
    <source>
        <strain evidence="1">EAdV2.385/75.9</strain>
    </source>
</reference>
<dbReference type="KEGG" id="vg:25395985"/>
<evidence type="ECO:0000313" key="2">
    <source>
        <dbReference type="Proteomes" id="UP000102399"/>
    </source>
</evidence>
<organism evidence="1 2">
    <name type="scientific">Equine adenovirus B serotype 2</name>
    <name type="common">EAdV-2</name>
    <name type="synonym">Equine adenovirus 2</name>
    <dbReference type="NCBI Taxonomy" id="67603"/>
    <lineage>
        <taxon>Viruses</taxon>
        <taxon>Varidnaviria</taxon>
        <taxon>Bamfordvirae</taxon>
        <taxon>Preplasmiviricota</taxon>
        <taxon>Polisuviricotina</taxon>
        <taxon>Pharingeaviricetes</taxon>
        <taxon>Rowavirales</taxon>
        <taxon>Adenoviridae</taxon>
        <taxon>Mastadenovirus</taxon>
        <taxon>Mastadenovirus equidae</taxon>
        <taxon>Equine mastadenovirus B</taxon>
    </lineage>
</organism>
<dbReference type="Proteomes" id="UP000102399">
    <property type="component" value="Segment"/>
</dbReference>
<name>A0A0K1DCR2_ADEE2</name>